<dbReference type="InterPro" id="IPR001958">
    <property type="entry name" value="Tet-R_TetA/multi-R_MdtG-like"/>
</dbReference>
<comment type="caution">
    <text evidence="9">The sequence shown here is derived from an EMBL/GenBank/DDBJ whole genome shotgun (WGS) entry which is preliminary data.</text>
</comment>
<feature type="non-terminal residue" evidence="9">
    <location>
        <position position="480"/>
    </location>
</feature>
<proteinExistence type="predicted"/>
<evidence type="ECO:0000313" key="10">
    <source>
        <dbReference type="Proteomes" id="UP000574390"/>
    </source>
</evidence>
<dbReference type="EMBL" id="JABANM010015309">
    <property type="protein sequence ID" value="KAF4731260.1"/>
    <property type="molecule type" value="Genomic_DNA"/>
</dbReference>
<dbReference type="GO" id="GO:0022857">
    <property type="term" value="F:transmembrane transporter activity"/>
    <property type="evidence" value="ECO:0007669"/>
    <property type="project" value="InterPro"/>
</dbReference>
<keyword evidence="4 7" id="KW-0812">Transmembrane</keyword>
<protein>
    <recommendedName>
        <fullName evidence="8">Major facilitator superfamily (MFS) profile domain-containing protein</fullName>
    </recommendedName>
</protein>
<gene>
    <name evidence="9" type="ORF">FOZ62_030199</name>
</gene>
<keyword evidence="5 7" id="KW-1133">Transmembrane helix</keyword>
<evidence type="ECO:0000256" key="5">
    <source>
        <dbReference type="ARBA" id="ARBA00022989"/>
    </source>
</evidence>
<evidence type="ECO:0000256" key="6">
    <source>
        <dbReference type="ARBA" id="ARBA00023136"/>
    </source>
</evidence>
<feature type="transmembrane region" description="Helical" evidence="7">
    <location>
        <begin position="38"/>
        <end position="59"/>
    </location>
</feature>
<feature type="transmembrane region" description="Helical" evidence="7">
    <location>
        <begin position="359"/>
        <end position="381"/>
    </location>
</feature>
<comment type="subcellular location">
    <subcellularLocation>
        <location evidence="1">Cell membrane</location>
        <topology evidence="1">Multi-pass membrane protein</topology>
    </subcellularLocation>
</comment>
<feature type="transmembrane region" description="Helical" evidence="7">
    <location>
        <begin position="79"/>
        <end position="101"/>
    </location>
</feature>
<dbReference type="Proteomes" id="UP000574390">
    <property type="component" value="Unassembled WGS sequence"/>
</dbReference>
<reference evidence="9 10" key="1">
    <citation type="submission" date="2020-04" db="EMBL/GenBank/DDBJ databases">
        <title>Perkinsus olseni comparative genomics.</title>
        <authorList>
            <person name="Bogema D.R."/>
        </authorList>
    </citation>
    <scope>NUCLEOTIDE SEQUENCE [LARGE SCALE GENOMIC DNA]</scope>
    <source>
        <strain evidence="9">ATCC PRA-205</strain>
    </source>
</reference>
<sequence length="480" mass="51524">MHSSTTGVEDLAEARVSLLPESIPLDRPNSTRSISLRLFLVCAIVFVDNLGVSIILNVTPVLVDPSLPTCLEGMGNVDAGSAFAILMFAFNFGMMFSPPLFGKLSDLYGRRPLLLFSIVGMSVLYGIQSVTYSFWAFTGLRFVIGLMGGGRPVASAYICDITSDVKEQIRGLAWMNIAPAISYGLGPPLGGFLAGYCGVMSPLTAVSILATAIAILSWYYLTEDAVKLKQVNDGRVGETALNDQVDGPVPTARAGLSRNLFNKTALYMTVFMIGLLANAMYMMVFLSFPLVLKDEFSFSPFQAGMTGIGDGVLAILGNWLYMYLATKICIRVSYICLLACSSGVVACLTPIFFDSILGFLAIRYAMGLACPLIFSSLPQIVAMISPPGRGGEFMGYLNMFLSIGNVIPTPVGGPLYEHVSHSINFYIASMLSSFSALLFLPILPVLRNFEHRSDSIKTSKGGLECIDAEIAVSARSSAVA</sequence>
<evidence type="ECO:0000313" key="9">
    <source>
        <dbReference type="EMBL" id="KAF4731260.1"/>
    </source>
</evidence>
<feature type="transmembrane region" description="Helical" evidence="7">
    <location>
        <begin position="265"/>
        <end position="288"/>
    </location>
</feature>
<evidence type="ECO:0000256" key="3">
    <source>
        <dbReference type="ARBA" id="ARBA00022475"/>
    </source>
</evidence>
<dbReference type="Gene3D" id="1.20.1250.20">
    <property type="entry name" value="MFS general substrate transporter like domains"/>
    <property type="match status" value="1"/>
</dbReference>
<dbReference type="GO" id="GO:0005886">
    <property type="term" value="C:plasma membrane"/>
    <property type="evidence" value="ECO:0007669"/>
    <property type="project" value="UniProtKB-SubCell"/>
</dbReference>
<dbReference type="InterPro" id="IPR011701">
    <property type="entry name" value="MFS"/>
</dbReference>
<keyword evidence="2" id="KW-0813">Transport</keyword>
<feature type="transmembrane region" description="Helical" evidence="7">
    <location>
        <begin position="113"/>
        <end position="137"/>
    </location>
</feature>
<feature type="transmembrane region" description="Helical" evidence="7">
    <location>
        <begin position="423"/>
        <end position="446"/>
    </location>
</feature>
<dbReference type="Pfam" id="PF07690">
    <property type="entry name" value="MFS_1"/>
    <property type="match status" value="1"/>
</dbReference>
<evidence type="ECO:0000256" key="2">
    <source>
        <dbReference type="ARBA" id="ARBA00022448"/>
    </source>
</evidence>
<evidence type="ECO:0000256" key="1">
    <source>
        <dbReference type="ARBA" id="ARBA00004651"/>
    </source>
</evidence>
<feature type="domain" description="Major facilitator superfamily (MFS) profile" evidence="8">
    <location>
        <begin position="37"/>
        <end position="447"/>
    </location>
</feature>
<dbReference type="PROSITE" id="PS50850">
    <property type="entry name" value="MFS"/>
    <property type="match status" value="1"/>
</dbReference>
<feature type="transmembrane region" description="Helical" evidence="7">
    <location>
        <begin position="193"/>
        <end position="221"/>
    </location>
</feature>
<dbReference type="InterPro" id="IPR020846">
    <property type="entry name" value="MFS_dom"/>
</dbReference>
<dbReference type="PANTHER" id="PTHR43414:SF6">
    <property type="entry name" value="MULTIDRUG RESISTANCE PROTEIN MDTG"/>
    <property type="match status" value="1"/>
</dbReference>
<dbReference type="PANTHER" id="PTHR43414">
    <property type="entry name" value="MULTIDRUG RESISTANCE PROTEIN MDTG"/>
    <property type="match status" value="1"/>
</dbReference>
<dbReference type="PRINTS" id="PR01035">
    <property type="entry name" value="TCRTETA"/>
</dbReference>
<feature type="transmembrane region" description="Helical" evidence="7">
    <location>
        <begin position="332"/>
        <end position="353"/>
    </location>
</feature>
<dbReference type="SUPFAM" id="SSF103473">
    <property type="entry name" value="MFS general substrate transporter"/>
    <property type="match status" value="1"/>
</dbReference>
<dbReference type="InterPro" id="IPR036259">
    <property type="entry name" value="MFS_trans_sf"/>
</dbReference>
<keyword evidence="6 7" id="KW-0472">Membrane</keyword>
<feature type="transmembrane region" description="Helical" evidence="7">
    <location>
        <begin position="393"/>
        <end position="411"/>
    </location>
</feature>
<accession>A0A7J6SGQ5</accession>
<evidence type="ECO:0000256" key="7">
    <source>
        <dbReference type="SAM" id="Phobius"/>
    </source>
</evidence>
<organism evidence="9 10">
    <name type="scientific">Perkinsus olseni</name>
    <name type="common">Perkinsus atlanticus</name>
    <dbReference type="NCBI Taxonomy" id="32597"/>
    <lineage>
        <taxon>Eukaryota</taxon>
        <taxon>Sar</taxon>
        <taxon>Alveolata</taxon>
        <taxon>Perkinsozoa</taxon>
        <taxon>Perkinsea</taxon>
        <taxon>Perkinsida</taxon>
        <taxon>Perkinsidae</taxon>
        <taxon>Perkinsus</taxon>
    </lineage>
</organism>
<name>A0A7J6SGQ5_PEROL</name>
<dbReference type="AlphaFoldDB" id="A0A7J6SGQ5"/>
<evidence type="ECO:0000256" key="4">
    <source>
        <dbReference type="ARBA" id="ARBA00022692"/>
    </source>
</evidence>
<feature type="transmembrane region" description="Helical" evidence="7">
    <location>
        <begin position="300"/>
        <end position="320"/>
    </location>
</feature>
<keyword evidence="3" id="KW-1003">Cell membrane</keyword>
<evidence type="ECO:0000259" key="8">
    <source>
        <dbReference type="PROSITE" id="PS50850"/>
    </source>
</evidence>